<keyword evidence="6" id="KW-0256">Endoplasmic reticulum</keyword>
<dbReference type="EMBL" id="ML014253">
    <property type="protein sequence ID" value="RKO99841.1"/>
    <property type="molecule type" value="Genomic_DNA"/>
</dbReference>
<evidence type="ECO:0000256" key="2">
    <source>
        <dbReference type="ARBA" id="ARBA00004687"/>
    </source>
</evidence>
<keyword evidence="8 10" id="KW-0472">Membrane</keyword>
<dbReference type="Pfam" id="PF10510">
    <property type="entry name" value="PIG-S"/>
    <property type="match status" value="1"/>
</dbReference>
<dbReference type="InterPro" id="IPR019540">
    <property type="entry name" value="PtdIno-glycan_biosynth_class_S"/>
</dbReference>
<proteinExistence type="inferred from homology"/>
<evidence type="ECO:0000256" key="3">
    <source>
        <dbReference type="ARBA" id="ARBA00005316"/>
    </source>
</evidence>
<evidence type="ECO:0000256" key="8">
    <source>
        <dbReference type="ARBA" id="ARBA00023136"/>
    </source>
</evidence>
<dbReference type="PANTHER" id="PTHR21072:SF13">
    <property type="entry name" value="GPI TRANSAMIDASE COMPONENT PIG-S"/>
    <property type="match status" value="1"/>
</dbReference>
<comment type="subcellular location">
    <subcellularLocation>
        <location evidence="1">Endoplasmic reticulum membrane</location>
        <topology evidence="1">Multi-pass membrane protein</topology>
    </subcellularLocation>
</comment>
<evidence type="ECO:0000256" key="4">
    <source>
        <dbReference type="ARBA" id="ARBA00022502"/>
    </source>
</evidence>
<evidence type="ECO:0000256" key="6">
    <source>
        <dbReference type="ARBA" id="ARBA00022824"/>
    </source>
</evidence>
<keyword evidence="12" id="KW-1185">Reference proteome</keyword>
<evidence type="ECO:0000256" key="5">
    <source>
        <dbReference type="ARBA" id="ARBA00022692"/>
    </source>
</evidence>
<keyword evidence="9" id="KW-0325">Glycoprotein</keyword>
<dbReference type="AlphaFoldDB" id="A0A4P9X486"/>
<keyword evidence="4" id="KW-0337">GPI-anchor biosynthesis</keyword>
<reference evidence="12" key="1">
    <citation type="journal article" date="2018" name="Nat. Microbiol.">
        <title>Leveraging single-cell genomics to expand the fungal tree of life.</title>
        <authorList>
            <person name="Ahrendt S.R."/>
            <person name="Quandt C.A."/>
            <person name="Ciobanu D."/>
            <person name="Clum A."/>
            <person name="Salamov A."/>
            <person name="Andreopoulos B."/>
            <person name="Cheng J.F."/>
            <person name="Woyke T."/>
            <person name="Pelin A."/>
            <person name="Henrissat B."/>
            <person name="Reynolds N.K."/>
            <person name="Benny G.L."/>
            <person name="Smith M.E."/>
            <person name="James T.Y."/>
            <person name="Grigoriev I.V."/>
        </authorList>
    </citation>
    <scope>NUCLEOTIDE SEQUENCE [LARGE SCALE GENOMIC DNA]</scope>
    <source>
        <strain evidence="12">ATCC 52028</strain>
    </source>
</reference>
<evidence type="ECO:0000256" key="7">
    <source>
        <dbReference type="ARBA" id="ARBA00022989"/>
    </source>
</evidence>
<dbReference type="STRING" id="1555241.A0A4P9X486"/>
<evidence type="ECO:0000313" key="12">
    <source>
        <dbReference type="Proteomes" id="UP000274922"/>
    </source>
</evidence>
<feature type="non-terminal residue" evidence="11">
    <location>
        <position position="323"/>
    </location>
</feature>
<gene>
    <name evidence="11" type="ORF">CXG81DRAFT_5367</name>
</gene>
<accession>A0A4P9X486</accession>
<comment type="pathway">
    <text evidence="2">Glycolipid biosynthesis; glycosylphosphatidylinositol-anchor biosynthesis.</text>
</comment>
<dbReference type="Proteomes" id="UP000274922">
    <property type="component" value="Unassembled WGS sequence"/>
</dbReference>
<dbReference type="OrthoDB" id="28748at2759"/>
<evidence type="ECO:0000313" key="11">
    <source>
        <dbReference type="EMBL" id="RKO99841.1"/>
    </source>
</evidence>
<dbReference type="PANTHER" id="PTHR21072">
    <property type="entry name" value="GPI TRANSAMIDASE COMPONENT PIG-S"/>
    <property type="match status" value="1"/>
</dbReference>
<evidence type="ECO:0000256" key="9">
    <source>
        <dbReference type="ARBA" id="ARBA00023180"/>
    </source>
</evidence>
<keyword evidence="5 10" id="KW-0812">Transmembrane</keyword>
<organism evidence="11 12">
    <name type="scientific">Caulochytrium protostelioides</name>
    <dbReference type="NCBI Taxonomy" id="1555241"/>
    <lineage>
        <taxon>Eukaryota</taxon>
        <taxon>Fungi</taxon>
        <taxon>Fungi incertae sedis</taxon>
        <taxon>Chytridiomycota</taxon>
        <taxon>Chytridiomycota incertae sedis</taxon>
        <taxon>Chytridiomycetes</taxon>
        <taxon>Caulochytriales</taxon>
        <taxon>Caulochytriaceae</taxon>
        <taxon>Caulochytrium</taxon>
    </lineage>
</organism>
<feature type="non-terminal residue" evidence="11">
    <location>
        <position position="1"/>
    </location>
</feature>
<sequence length="323" mass="35816">WDIDDAIAQSIEPLLNVTRHFSHVEVESQVVSYASLSPAARLEQTMLHTMPVWILRPTQLPQFVNTGEWPLSSLSLQTNGASVNLMLYIPPPEACPLFVLTSQSEVSETGAFVLPRYGGVVVSNVLCAPLAAHDHRPLPDRLDAATLAPVMQRFARQLETLLGFPAQNVTQALQTNLPAEVSIIDLTRATAQQVSLWQTDRYARRTVLECMKAAAGTLASLVKLVSSLENMVVLESIQRQVEDAIAALDAAWTDLHRADPDVPRAFESARTAVFRAEQAFFDPTMVALLYFPDEHKYAVFVPLFVPISVPLLISLVREIKRRR</sequence>
<dbReference type="GO" id="GO:0042765">
    <property type="term" value="C:GPI-anchor transamidase complex"/>
    <property type="evidence" value="ECO:0007669"/>
    <property type="project" value="InterPro"/>
</dbReference>
<dbReference type="GO" id="GO:0006506">
    <property type="term" value="P:GPI anchor biosynthetic process"/>
    <property type="evidence" value="ECO:0007669"/>
    <property type="project" value="UniProtKB-UniPathway"/>
</dbReference>
<dbReference type="UniPathway" id="UPA00196"/>
<comment type="similarity">
    <text evidence="3">Belongs to the PIGS family.</text>
</comment>
<evidence type="ECO:0008006" key="13">
    <source>
        <dbReference type="Google" id="ProtNLM"/>
    </source>
</evidence>
<feature type="transmembrane region" description="Helical" evidence="10">
    <location>
        <begin position="297"/>
        <end position="316"/>
    </location>
</feature>
<name>A0A4P9X486_9FUNG</name>
<evidence type="ECO:0000256" key="1">
    <source>
        <dbReference type="ARBA" id="ARBA00004477"/>
    </source>
</evidence>
<dbReference type="GO" id="GO:0016255">
    <property type="term" value="P:attachment of GPI anchor to protein"/>
    <property type="evidence" value="ECO:0007669"/>
    <property type="project" value="InterPro"/>
</dbReference>
<keyword evidence="7 10" id="KW-1133">Transmembrane helix</keyword>
<evidence type="ECO:0000256" key="10">
    <source>
        <dbReference type="SAM" id="Phobius"/>
    </source>
</evidence>
<protein>
    <recommendedName>
        <fullName evidence="13">GPI transamidase component PIG-S</fullName>
    </recommendedName>
</protein>